<evidence type="ECO:0008006" key="5">
    <source>
        <dbReference type="Google" id="ProtNLM"/>
    </source>
</evidence>
<evidence type="ECO:0000313" key="4">
    <source>
        <dbReference type="Proteomes" id="UP000619457"/>
    </source>
</evidence>
<dbReference type="InterPro" id="IPR054168">
    <property type="entry name" value="PG_1098_Fer"/>
</dbReference>
<sequence>MAITEHYTSELFQFVQDHLQEDPAQLLLRHSKKNTFDIKLAVGQIAARQRAKSKLPLWAANPSVIFPKSISLEQCSSEETANFKRSLVNGHSLIDLTGGFGVDTFLLGQDFSHITYIEREEDLASIVTYNFSKLSQDSDKYQTINADAIDFLSGCSEQFDVINIDPARRGGHNQKLYRLGDCEPDVCSHWPLLSSKAKVVMIKASPMLDLKEALRELPEITELHVVAHKNEVKEVLLIWRAEASQDLSCPIYAWELSSQNPKPFTFDFESEAEVQVALGMPGRYLVIPNVAILKSGAFKSFAQQYKLAKLHTHTHLYSGDVLSDGIPGRVFEVMEEVKLDKKSLKKKFNTGTVNVLSRNHPMKAEAIKQKYKLKDGGEDFLIACTLMDGRAAAYHCRKVDE</sequence>
<dbReference type="InterPro" id="IPR029063">
    <property type="entry name" value="SAM-dependent_MTases_sf"/>
</dbReference>
<keyword evidence="4" id="KW-1185">Reference proteome</keyword>
<accession>A0A918PTX2</accession>
<dbReference type="Proteomes" id="UP000619457">
    <property type="component" value="Unassembled WGS sequence"/>
</dbReference>
<reference evidence="3" key="2">
    <citation type="submission" date="2020-09" db="EMBL/GenBank/DDBJ databases">
        <authorList>
            <person name="Sun Q."/>
            <person name="Kim S."/>
        </authorList>
    </citation>
    <scope>NUCLEOTIDE SEQUENCE</scope>
    <source>
        <strain evidence="3">KCTC 12368</strain>
    </source>
</reference>
<evidence type="ECO:0000259" key="2">
    <source>
        <dbReference type="Pfam" id="PF22013"/>
    </source>
</evidence>
<dbReference type="Pfam" id="PF18096">
    <property type="entry name" value="Thump_like"/>
    <property type="match status" value="1"/>
</dbReference>
<name>A0A918PTX2_9BACT</name>
<evidence type="ECO:0000259" key="1">
    <source>
        <dbReference type="Pfam" id="PF18096"/>
    </source>
</evidence>
<dbReference type="Pfam" id="PF22013">
    <property type="entry name" value="PG_1098_Fer"/>
    <property type="match status" value="1"/>
</dbReference>
<dbReference type="RefSeq" id="WP_018472014.1">
    <property type="nucleotide sequence ID" value="NZ_BMWX01000002.1"/>
</dbReference>
<dbReference type="Gene3D" id="1.10.10.1110">
    <property type="entry name" value="Methyltransferase PG1098, N-terminal domain"/>
    <property type="match status" value="1"/>
</dbReference>
<dbReference type="InterPro" id="IPR041497">
    <property type="entry name" value="Thump-like"/>
</dbReference>
<dbReference type="Gene3D" id="3.40.50.150">
    <property type="entry name" value="Vaccinia Virus protein VP39"/>
    <property type="match status" value="1"/>
</dbReference>
<comment type="caution">
    <text evidence="3">The sequence shown here is derived from an EMBL/GenBank/DDBJ whole genome shotgun (WGS) entry which is preliminary data.</text>
</comment>
<evidence type="ECO:0000313" key="3">
    <source>
        <dbReference type="EMBL" id="GGZ22578.1"/>
    </source>
</evidence>
<dbReference type="SUPFAM" id="SSF53335">
    <property type="entry name" value="S-adenosyl-L-methionine-dependent methyltransferases"/>
    <property type="match status" value="1"/>
</dbReference>
<organism evidence="3 4">
    <name type="scientific">Echinicola pacifica</name>
    <dbReference type="NCBI Taxonomy" id="346377"/>
    <lineage>
        <taxon>Bacteria</taxon>
        <taxon>Pseudomonadati</taxon>
        <taxon>Bacteroidota</taxon>
        <taxon>Cytophagia</taxon>
        <taxon>Cytophagales</taxon>
        <taxon>Cyclobacteriaceae</taxon>
        <taxon>Echinicola</taxon>
    </lineage>
</organism>
<feature type="domain" description="PG-1098 ferredoxin-like" evidence="2">
    <location>
        <begin position="284"/>
        <end position="326"/>
    </location>
</feature>
<protein>
    <recommendedName>
        <fullName evidence="5">THUMP-like domain-containing protein</fullName>
    </recommendedName>
</protein>
<gene>
    <name evidence="3" type="ORF">GCM10007049_14260</name>
</gene>
<reference evidence="3" key="1">
    <citation type="journal article" date="2014" name="Int. J. Syst. Evol. Microbiol.">
        <title>Complete genome sequence of Corynebacterium casei LMG S-19264T (=DSM 44701T), isolated from a smear-ripened cheese.</title>
        <authorList>
            <consortium name="US DOE Joint Genome Institute (JGI-PGF)"/>
            <person name="Walter F."/>
            <person name="Albersmeier A."/>
            <person name="Kalinowski J."/>
            <person name="Ruckert C."/>
        </authorList>
    </citation>
    <scope>NUCLEOTIDE SEQUENCE</scope>
    <source>
        <strain evidence="3">KCTC 12368</strain>
    </source>
</reference>
<dbReference type="AlphaFoldDB" id="A0A918PTX2"/>
<feature type="domain" description="THUMP-like" evidence="1">
    <location>
        <begin position="328"/>
        <end position="398"/>
    </location>
</feature>
<proteinExistence type="predicted"/>
<dbReference type="EMBL" id="BMWX01000002">
    <property type="protein sequence ID" value="GGZ22578.1"/>
    <property type="molecule type" value="Genomic_DNA"/>
</dbReference>